<dbReference type="PANTHER" id="PTHR47505">
    <property type="entry name" value="DNA UTILIZATION PROTEIN YHGH"/>
    <property type="match status" value="1"/>
</dbReference>
<evidence type="ECO:0000313" key="4">
    <source>
        <dbReference type="Proteomes" id="UP001500929"/>
    </source>
</evidence>
<comment type="similarity">
    <text evidence="1">Belongs to the ComF/GntX family.</text>
</comment>
<proteinExistence type="inferred from homology"/>
<reference evidence="4" key="1">
    <citation type="journal article" date="2019" name="Int. J. Syst. Evol. Microbiol.">
        <title>The Global Catalogue of Microorganisms (GCM) 10K type strain sequencing project: providing services to taxonomists for standard genome sequencing and annotation.</title>
        <authorList>
            <consortium name="The Broad Institute Genomics Platform"/>
            <consortium name="The Broad Institute Genome Sequencing Center for Infectious Disease"/>
            <person name="Wu L."/>
            <person name="Ma J."/>
        </authorList>
    </citation>
    <scope>NUCLEOTIDE SEQUENCE [LARGE SCALE GENOMIC DNA]</scope>
    <source>
        <strain evidence="4">JCM 16117</strain>
    </source>
</reference>
<dbReference type="SUPFAM" id="SSF53271">
    <property type="entry name" value="PRTase-like"/>
    <property type="match status" value="1"/>
</dbReference>
<comment type="caution">
    <text evidence="3">The sequence shown here is derived from an EMBL/GenBank/DDBJ whole genome shotgun (WGS) entry which is preliminary data.</text>
</comment>
<dbReference type="InterPro" id="IPR029057">
    <property type="entry name" value="PRTase-like"/>
</dbReference>
<dbReference type="CDD" id="cd06223">
    <property type="entry name" value="PRTases_typeI"/>
    <property type="match status" value="1"/>
</dbReference>
<dbReference type="Proteomes" id="UP001500929">
    <property type="component" value="Unassembled WGS sequence"/>
</dbReference>
<protein>
    <submittedName>
        <fullName evidence="3">ComF family protein</fullName>
    </submittedName>
</protein>
<evidence type="ECO:0000313" key="3">
    <source>
        <dbReference type="EMBL" id="GAA2241879.1"/>
    </source>
</evidence>
<dbReference type="InterPro" id="IPR000836">
    <property type="entry name" value="PRTase_dom"/>
</dbReference>
<dbReference type="Gene3D" id="3.40.50.2020">
    <property type="match status" value="1"/>
</dbReference>
<evidence type="ECO:0000259" key="2">
    <source>
        <dbReference type="Pfam" id="PF00156"/>
    </source>
</evidence>
<gene>
    <name evidence="3" type="ORF">GCM10009851_29030</name>
</gene>
<keyword evidence="4" id="KW-1185">Reference proteome</keyword>
<sequence length="212" mass="21747">MREAVGLVAPLCCAICGSPDTSVCARCRPLLRPRVVGVELSVPLGGPPVVAALVYAGPVASLLAAAKEHGRVDALRAAAPALACAVRALAPDPSAVRLVAMPSAARARRRRGFGAVEELLRAGGLRPARSGLSLRRDVDDQAGLSAEARRLNLEGAMVASARLRGHRVLLVDDVVTTGSTLVEAARAARAAGALVVGAACLAYAVKRRVSTR</sequence>
<dbReference type="EMBL" id="BAAAQY010000009">
    <property type="protein sequence ID" value="GAA2241879.1"/>
    <property type="molecule type" value="Genomic_DNA"/>
</dbReference>
<dbReference type="PANTHER" id="PTHR47505:SF1">
    <property type="entry name" value="DNA UTILIZATION PROTEIN YHGH"/>
    <property type="match status" value="1"/>
</dbReference>
<organism evidence="3 4">
    <name type="scientific">Herbiconiux moechotypicola</name>
    <dbReference type="NCBI Taxonomy" id="637393"/>
    <lineage>
        <taxon>Bacteria</taxon>
        <taxon>Bacillati</taxon>
        <taxon>Actinomycetota</taxon>
        <taxon>Actinomycetes</taxon>
        <taxon>Micrococcales</taxon>
        <taxon>Microbacteriaceae</taxon>
        <taxon>Herbiconiux</taxon>
    </lineage>
</organism>
<name>A0ABP5QTD2_9MICO</name>
<evidence type="ECO:0000256" key="1">
    <source>
        <dbReference type="ARBA" id="ARBA00008007"/>
    </source>
</evidence>
<feature type="domain" description="Phosphoribosyltransferase" evidence="2">
    <location>
        <begin position="158"/>
        <end position="205"/>
    </location>
</feature>
<dbReference type="InterPro" id="IPR051910">
    <property type="entry name" value="ComF/GntX_DNA_util-trans"/>
</dbReference>
<dbReference type="Pfam" id="PF00156">
    <property type="entry name" value="Pribosyltran"/>
    <property type="match status" value="1"/>
</dbReference>
<accession>A0ABP5QTD2</accession>